<dbReference type="Proteomes" id="UP000004263">
    <property type="component" value="Unassembled WGS sequence"/>
</dbReference>
<accession>Q1N1G6</accession>
<dbReference type="SUPFAM" id="SSF109604">
    <property type="entry name" value="HD-domain/PDEase-like"/>
    <property type="match status" value="1"/>
</dbReference>
<keyword evidence="3" id="KW-1185">Reference proteome</keyword>
<sequence>MASLLESVANDLIQQIRDDTLVLPSLPEVCLRVRDVAEDINATIPQLAQIISQDAALSARIVKVANSPLVRTPSEVTDIGTAISRLGINFTSNLAMGLAMEQMFQATSDAVDKRMRSIWHKSSEVASISHVLATHYTKLHPDQAMLAGLIHKIGALPVLTYAEENNALLNDAFALDKLIEKLHPVIGSHILKAWRFPKAILNVPSQYLKFDRDAEKVDYADIVMVAVLQSVANTDHPYTKLDWSTIGAFDRIGINPEVDMAEAIDLDDDLTGLLD</sequence>
<evidence type="ECO:0000313" key="3">
    <source>
        <dbReference type="Proteomes" id="UP000004263"/>
    </source>
</evidence>
<dbReference type="OrthoDB" id="598113at2"/>
<dbReference type="PANTHER" id="PTHR33525">
    <property type="match status" value="1"/>
</dbReference>
<proteinExistence type="predicted"/>
<dbReference type="InterPro" id="IPR052340">
    <property type="entry name" value="RNase_Y/CdgJ"/>
</dbReference>
<feature type="domain" description="HDOD" evidence="1">
    <location>
        <begin position="23"/>
        <end position="210"/>
    </location>
</feature>
<dbReference type="RefSeq" id="WP_007019044.1">
    <property type="nucleotide sequence ID" value="NZ_CH724120.1"/>
</dbReference>
<dbReference type="EMBL" id="AAQH01000010">
    <property type="protein sequence ID" value="EAT12084.1"/>
    <property type="molecule type" value="Genomic_DNA"/>
</dbReference>
<comment type="caution">
    <text evidence="2">The sequence shown here is derived from an EMBL/GenBank/DDBJ whole genome shotgun (WGS) entry which is preliminary data.</text>
</comment>
<dbReference type="InterPro" id="IPR013976">
    <property type="entry name" value="HDOD"/>
</dbReference>
<name>Q1N1G6_9GAMM</name>
<dbReference type="PANTHER" id="PTHR33525:SF3">
    <property type="entry name" value="RIBONUCLEASE Y"/>
    <property type="match status" value="1"/>
</dbReference>
<dbReference type="AlphaFoldDB" id="Q1N1G6"/>
<gene>
    <name evidence="2" type="ORF">RED65_03560</name>
</gene>
<evidence type="ECO:0000259" key="1">
    <source>
        <dbReference type="PROSITE" id="PS51833"/>
    </source>
</evidence>
<protein>
    <recommendedName>
        <fullName evidence="1">HDOD domain-containing protein</fullName>
    </recommendedName>
</protein>
<dbReference type="HOGENOM" id="CLU_048246_1_0_6"/>
<dbReference type="PROSITE" id="PS51833">
    <property type="entry name" value="HDOD"/>
    <property type="match status" value="1"/>
</dbReference>
<dbReference type="Gene3D" id="1.10.3210.10">
    <property type="entry name" value="Hypothetical protein af1432"/>
    <property type="match status" value="1"/>
</dbReference>
<reference evidence="2 3" key="1">
    <citation type="submission" date="2006-03" db="EMBL/GenBank/DDBJ databases">
        <authorList>
            <person name="Pinhassi J."/>
            <person name="Pedros-Alio C."/>
            <person name="Ferriera S."/>
            <person name="Johnson J."/>
            <person name="Kravitz S."/>
            <person name="Halpern A."/>
            <person name="Remington K."/>
            <person name="Beeson K."/>
            <person name="Tran B."/>
            <person name="Rogers Y.-H."/>
            <person name="Friedman R."/>
            <person name="Venter J.C."/>
        </authorList>
    </citation>
    <scope>NUCLEOTIDE SEQUENCE [LARGE SCALE GENOMIC DNA]</scope>
    <source>
        <strain evidence="2 3">RED65</strain>
    </source>
</reference>
<organism evidence="2 3">
    <name type="scientific">Bermanella marisrubri</name>
    <dbReference type="NCBI Taxonomy" id="207949"/>
    <lineage>
        <taxon>Bacteria</taxon>
        <taxon>Pseudomonadati</taxon>
        <taxon>Pseudomonadota</taxon>
        <taxon>Gammaproteobacteria</taxon>
        <taxon>Oceanospirillales</taxon>
        <taxon>Oceanospirillaceae</taxon>
        <taxon>Bermanella</taxon>
    </lineage>
</organism>
<dbReference type="Pfam" id="PF08668">
    <property type="entry name" value="HDOD"/>
    <property type="match status" value="1"/>
</dbReference>
<evidence type="ECO:0000313" key="2">
    <source>
        <dbReference type="EMBL" id="EAT12084.1"/>
    </source>
</evidence>
<dbReference type="STRING" id="207949.RED65_03560"/>